<dbReference type="PIRSF" id="PIRSF018266">
    <property type="entry name" value="FecR"/>
    <property type="match status" value="1"/>
</dbReference>
<dbReference type="OrthoDB" id="1523489at2"/>
<organism evidence="4 5">
    <name type="scientific">Cyclobacterium amurskyense</name>
    <dbReference type="NCBI Taxonomy" id="320787"/>
    <lineage>
        <taxon>Bacteria</taxon>
        <taxon>Pseudomonadati</taxon>
        <taxon>Bacteroidota</taxon>
        <taxon>Cytophagia</taxon>
        <taxon>Cytophagales</taxon>
        <taxon>Cyclobacteriaceae</taxon>
        <taxon>Cyclobacterium</taxon>
    </lineage>
</organism>
<feature type="transmembrane region" description="Helical" evidence="1">
    <location>
        <begin position="105"/>
        <end position="126"/>
    </location>
</feature>
<dbReference type="InterPro" id="IPR032508">
    <property type="entry name" value="FecR_C"/>
</dbReference>
<proteinExistence type="predicted"/>
<dbReference type="InterPro" id="IPR012373">
    <property type="entry name" value="Ferrdict_sens_TM"/>
</dbReference>
<dbReference type="Pfam" id="PF16344">
    <property type="entry name" value="FecR_C"/>
    <property type="match status" value="1"/>
</dbReference>
<dbReference type="Gene3D" id="2.60.120.1440">
    <property type="match status" value="1"/>
</dbReference>
<evidence type="ECO:0000313" key="5">
    <source>
        <dbReference type="Proteomes" id="UP000036520"/>
    </source>
</evidence>
<evidence type="ECO:0000259" key="2">
    <source>
        <dbReference type="Pfam" id="PF04773"/>
    </source>
</evidence>
<dbReference type="GO" id="GO:0016989">
    <property type="term" value="F:sigma factor antagonist activity"/>
    <property type="evidence" value="ECO:0007669"/>
    <property type="project" value="TreeGrafter"/>
</dbReference>
<feature type="domain" description="FecR protein" evidence="2">
    <location>
        <begin position="135"/>
        <end position="228"/>
    </location>
</feature>
<dbReference type="RefSeq" id="WP_048642554.1">
    <property type="nucleotide sequence ID" value="NZ_CP012040.1"/>
</dbReference>
<dbReference type="InterPro" id="IPR006860">
    <property type="entry name" value="FecR"/>
</dbReference>
<gene>
    <name evidence="4" type="ORF">CA2015_2917</name>
</gene>
<dbReference type="KEGG" id="camu:CA2015_2917"/>
<keyword evidence="1" id="KW-1133">Transmembrane helix</keyword>
<dbReference type="PANTHER" id="PTHR30273:SF2">
    <property type="entry name" value="PROTEIN FECR"/>
    <property type="match status" value="1"/>
</dbReference>
<name>A0A0H4PHH2_9BACT</name>
<dbReference type="Proteomes" id="UP000036520">
    <property type="component" value="Chromosome"/>
</dbReference>
<keyword evidence="1" id="KW-0812">Transmembrane</keyword>
<evidence type="ECO:0000313" key="4">
    <source>
        <dbReference type="EMBL" id="AKP52323.1"/>
    </source>
</evidence>
<dbReference type="STRING" id="320787.CA2015_2917"/>
<reference evidence="4 5" key="1">
    <citation type="submission" date="2015-07" db="EMBL/GenBank/DDBJ databases">
        <authorList>
            <person name="Kim K.M."/>
        </authorList>
    </citation>
    <scope>NUCLEOTIDE SEQUENCE [LARGE SCALE GENOMIC DNA]</scope>
    <source>
        <strain evidence="4 5">KCTC 12363</strain>
    </source>
</reference>
<accession>A0A0H4PHH2</accession>
<evidence type="ECO:0000256" key="1">
    <source>
        <dbReference type="SAM" id="Phobius"/>
    </source>
</evidence>
<dbReference type="Pfam" id="PF04773">
    <property type="entry name" value="FecR"/>
    <property type="match status" value="1"/>
</dbReference>
<evidence type="ECO:0000259" key="3">
    <source>
        <dbReference type="Pfam" id="PF16344"/>
    </source>
</evidence>
<dbReference type="AlphaFoldDB" id="A0A0H4PHH2"/>
<keyword evidence="5" id="KW-1185">Reference proteome</keyword>
<dbReference type="EMBL" id="CP012040">
    <property type="protein sequence ID" value="AKP52323.1"/>
    <property type="molecule type" value="Genomic_DNA"/>
</dbReference>
<sequence>MKSDIHSIYNLLSDPSFLDWIKNPNGENNRYWEEWQGTNPERKAQVKQAKAIASSIDFKKTSIENIRQDLIFQRIQNSINKENEDAIPKGSTKNNKFKEQASIRIWMRWAAIFVGLLVVSSIYYFAFNEDIVSHTTAFGETKNITLPDGSEIKLNGNSTLTHSRIWEKDEIREVWLEGEGYFTVNHLGDQQKFIVHATSDFNVEVVGTEFNVLNRSGKTKVVLSSGKVMLNLQNSAKAERLQMLPGEMAEYTHNDQILTKKEVDPMVYTSWRNNRLLFDDTSLLEIKSILESTYGLTVIVEDESLLEKRLYGSAPSNDITLLLKGLERSLGNQISIEGKLVTIK</sequence>
<dbReference type="PANTHER" id="PTHR30273">
    <property type="entry name" value="PERIPLASMIC SIGNAL SENSOR AND SIGMA FACTOR ACTIVATOR FECR-RELATED"/>
    <property type="match status" value="1"/>
</dbReference>
<protein>
    <submittedName>
        <fullName evidence="4">Putative anti-sigma factor</fullName>
    </submittedName>
</protein>
<feature type="domain" description="Protein FecR C-terminal" evidence="3">
    <location>
        <begin position="275"/>
        <end position="343"/>
    </location>
</feature>
<keyword evidence="1" id="KW-0472">Membrane</keyword>
<dbReference type="Gene3D" id="3.55.50.30">
    <property type="match status" value="1"/>
</dbReference>